<evidence type="ECO:0000313" key="2">
    <source>
        <dbReference type="EMBL" id="BAS92662.1"/>
    </source>
</evidence>
<feature type="compositionally biased region" description="Polar residues" evidence="1">
    <location>
        <begin position="1"/>
        <end position="13"/>
    </location>
</feature>
<sequence length="272" mass="29055">MESCTALTPSGMVTSAVHGEGKSKRATSRRILLLPSLSPDAGGRQRALAADGRRRHHRQHHYHLAASGTATAFREYKIYRVRPTATTRRVPPPRLAGRDLPASSSPAPSRPQPPSELLPHVRAAATLRRAPPPRPGGLDLPVSSSHALLQSWYPGELLHRVRPTATSRRSWRAPPPRPAGRDLSASSSPNLRTSSSPAPGWPRPPGELLRHANLAVASRRASPPCPASRGLPASSSPAAATRADGRCNAVAVREEEMKERGGVIDGPHVDPT</sequence>
<dbReference type="Proteomes" id="UP000059680">
    <property type="component" value="Chromosome 5"/>
</dbReference>
<evidence type="ECO:0000256" key="1">
    <source>
        <dbReference type="SAM" id="MobiDB-lite"/>
    </source>
</evidence>
<dbReference type="AlphaFoldDB" id="A0A0P0WJ72"/>
<protein>
    <submittedName>
        <fullName evidence="2">Os05g0194375 protein</fullName>
    </submittedName>
</protein>
<keyword evidence="3" id="KW-1185">Reference proteome</keyword>
<dbReference type="InParanoid" id="A0A0P0WJ72"/>
<organism evidence="2 3">
    <name type="scientific">Oryza sativa subsp. japonica</name>
    <name type="common">Rice</name>
    <dbReference type="NCBI Taxonomy" id="39947"/>
    <lineage>
        <taxon>Eukaryota</taxon>
        <taxon>Viridiplantae</taxon>
        <taxon>Streptophyta</taxon>
        <taxon>Embryophyta</taxon>
        <taxon>Tracheophyta</taxon>
        <taxon>Spermatophyta</taxon>
        <taxon>Magnoliopsida</taxon>
        <taxon>Liliopsida</taxon>
        <taxon>Poales</taxon>
        <taxon>Poaceae</taxon>
        <taxon>BOP clade</taxon>
        <taxon>Oryzoideae</taxon>
        <taxon>Oryzeae</taxon>
        <taxon>Oryzinae</taxon>
        <taxon>Oryza</taxon>
        <taxon>Oryza sativa</taxon>
    </lineage>
</organism>
<dbReference type="PaxDb" id="39947-A0A0P0WJ72"/>
<proteinExistence type="predicted"/>
<reference evidence="3" key="1">
    <citation type="journal article" date="2005" name="Nature">
        <title>The map-based sequence of the rice genome.</title>
        <authorList>
            <consortium name="International rice genome sequencing project (IRGSP)"/>
            <person name="Matsumoto T."/>
            <person name="Wu J."/>
            <person name="Kanamori H."/>
            <person name="Katayose Y."/>
            <person name="Fujisawa M."/>
            <person name="Namiki N."/>
            <person name="Mizuno H."/>
            <person name="Yamamoto K."/>
            <person name="Antonio B.A."/>
            <person name="Baba T."/>
            <person name="Sakata K."/>
            <person name="Nagamura Y."/>
            <person name="Aoki H."/>
            <person name="Arikawa K."/>
            <person name="Arita K."/>
            <person name="Bito T."/>
            <person name="Chiden Y."/>
            <person name="Fujitsuka N."/>
            <person name="Fukunaka R."/>
            <person name="Hamada M."/>
            <person name="Harada C."/>
            <person name="Hayashi A."/>
            <person name="Hijishita S."/>
            <person name="Honda M."/>
            <person name="Hosokawa S."/>
            <person name="Ichikawa Y."/>
            <person name="Idonuma A."/>
            <person name="Iijima M."/>
            <person name="Ikeda M."/>
            <person name="Ikeno M."/>
            <person name="Ito K."/>
            <person name="Ito S."/>
            <person name="Ito T."/>
            <person name="Ito Y."/>
            <person name="Ito Y."/>
            <person name="Iwabuchi A."/>
            <person name="Kamiya K."/>
            <person name="Karasawa W."/>
            <person name="Kurita K."/>
            <person name="Katagiri S."/>
            <person name="Kikuta A."/>
            <person name="Kobayashi H."/>
            <person name="Kobayashi N."/>
            <person name="Machita K."/>
            <person name="Maehara T."/>
            <person name="Masukawa M."/>
            <person name="Mizubayashi T."/>
            <person name="Mukai Y."/>
            <person name="Nagasaki H."/>
            <person name="Nagata Y."/>
            <person name="Naito S."/>
            <person name="Nakashima M."/>
            <person name="Nakama Y."/>
            <person name="Nakamichi Y."/>
            <person name="Nakamura M."/>
            <person name="Meguro A."/>
            <person name="Negishi M."/>
            <person name="Ohta I."/>
            <person name="Ohta T."/>
            <person name="Okamoto M."/>
            <person name="Ono N."/>
            <person name="Saji S."/>
            <person name="Sakaguchi M."/>
            <person name="Sakai K."/>
            <person name="Shibata M."/>
            <person name="Shimokawa T."/>
            <person name="Song J."/>
            <person name="Takazaki Y."/>
            <person name="Terasawa K."/>
            <person name="Tsugane M."/>
            <person name="Tsuji K."/>
            <person name="Ueda S."/>
            <person name="Waki K."/>
            <person name="Yamagata H."/>
            <person name="Yamamoto M."/>
            <person name="Yamamoto S."/>
            <person name="Yamane H."/>
            <person name="Yoshiki S."/>
            <person name="Yoshihara R."/>
            <person name="Yukawa K."/>
            <person name="Zhong H."/>
            <person name="Yano M."/>
            <person name="Yuan Q."/>
            <person name="Ouyang S."/>
            <person name="Liu J."/>
            <person name="Jones K.M."/>
            <person name="Gansberger K."/>
            <person name="Moffat K."/>
            <person name="Hill J."/>
            <person name="Bera J."/>
            <person name="Fadrosh D."/>
            <person name="Jin S."/>
            <person name="Johri S."/>
            <person name="Kim M."/>
            <person name="Overton L."/>
            <person name="Reardon M."/>
            <person name="Tsitrin T."/>
            <person name="Vuong H."/>
            <person name="Weaver B."/>
            <person name="Ciecko A."/>
            <person name="Tallon L."/>
            <person name="Jackson J."/>
            <person name="Pai G."/>
            <person name="Aken S.V."/>
            <person name="Utterback T."/>
            <person name="Reidmuller S."/>
            <person name="Feldblyum T."/>
            <person name="Hsiao J."/>
            <person name="Zismann V."/>
            <person name="Iobst S."/>
            <person name="de Vazeille A.R."/>
            <person name="Buell C.R."/>
            <person name="Ying K."/>
            <person name="Li Y."/>
            <person name="Lu T."/>
            <person name="Huang Y."/>
            <person name="Zhao Q."/>
            <person name="Feng Q."/>
            <person name="Zhang L."/>
            <person name="Zhu J."/>
            <person name="Weng Q."/>
            <person name="Mu J."/>
            <person name="Lu Y."/>
            <person name="Fan D."/>
            <person name="Liu Y."/>
            <person name="Guan J."/>
            <person name="Zhang Y."/>
            <person name="Yu S."/>
            <person name="Liu X."/>
            <person name="Zhang Y."/>
            <person name="Hong G."/>
            <person name="Han B."/>
            <person name="Choisne N."/>
            <person name="Demange N."/>
            <person name="Orjeda G."/>
            <person name="Samain S."/>
            <person name="Cattolico L."/>
            <person name="Pelletier E."/>
            <person name="Couloux A."/>
            <person name="Segurens B."/>
            <person name="Wincker P."/>
            <person name="D'Hont A."/>
            <person name="Scarpelli C."/>
            <person name="Weissenbach J."/>
            <person name="Salanoubat M."/>
            <person name="Quetier F."/>
            <person name="Yu Y."/>
            <person name="Kim H.R."/>
            <person name="Rambo T."/>
            <person name="Currie J."/>
            <person name="Collura K."/>
            <person name="Luo M."/>
            <person name="Yang T."/>
            <person name="Ammiraju J.S.S."/>
            <person name="Engler F."/>
            <person name="Soderlund C."/>
            <person name="Wing R.A."/>
            <person name="Palmer L.E."/>
            <person name="de la Bastide M."/>
            <person name="Spiegel L."/>
            <person name="Nascimento L."/>
            <person name="Zutavern T."/>
            <person name="O'Shaughnessy A."/>
            <person name="Dike S."/>
            <person name="Dedhia N."/>
            <person name="Preston R."/>
            <person name="Balija V."/>
            <person name="McCombie W.R."/>
            <person name="Chow T."/>
            <person name="Chen H."/>
            <person name="Chung M."/>
            <person name="Chen C."/>
            <person name="Shaw J."/>
            <person name="Wu H."/>
            <person name="Hsiao K."/>
            <person name="Chao Y."/>
            <person name="Chu M."/>
            <person name="Cheng C."/>
            <person name="Hour A."/>
            <person name="Lee P."/>
            <person name="Lin S."/>
            <person name="Lin Y."/>
            <person name="Liou J."/>
            <person name="Liu S."/>
            <person name="Hsing Y."/>
            <person name="Raghuvanshi S."/>
            <person name="Mohanty A."/>
            <person name="Bharti A.K."/>
            <person name="Gaur A."/>
            <person name="Gupta V."/>
            <person name="Kumar D."/>
            <person name="Ravi V."/>
            <person name="Vij S."/>
            <person name="Kapur A."/>
            <person name="Khurana P."/>
            <person name="Khurana P."/>
            <person name="Khurana J.P."/>
            <person name="Tyagi A.K."/>
            <person name="Gaikwad K."/>
            <person name="Singh A."/>
            <person name="Dalal V."/>
            <person name="Srivastava S."/>
            <person name="Dixit A."/>
            <person name="Pal A.K."/>
            <person name="Ghazi I.A."/>
            <person name="Yadav M."/>
            <person name="Pandit A."/>
            <person name="Bhargava A."/>
            <person name="Sureshbabu K."/>
            <person name="Batra K."/>
            <person name="Sharma T.R."/>
            <person name="Mohapatra T."/>
            <person name="Singh N.K."/>
            <person name="Messing J."/>
            <person name="Nelson A.B."/>
            <person name="Fuks G."/>
            <person name="Kavchok S."/>
            <person name="Keizer G."/>
            <person name="Linton E."/>
            <person name="Llaca V."/>
            <person name="Song R."/>
            <person name="Tanyolac B."/>
            <person name="Young S."/>
            <person name="Ho-Il K."/>
            <person name="Hahn J.H."/>
            <person name="Sangsakoo G."/>
            <person name="Vanavichit A."/>
            <person name="de Mattos Luiz.A.T."/>
            <person name="Zimmer P.D."/>
            <person name="Malone G."/>
            <person name="Dellagostin O."/>
            <person name="de Oliveira A.C."/>
            <person name="Bevan M."/>
            <person name="Bancroft I."/>
            <person name="Minx P."/>
            <person name="Cordum H."/>
            <person name="Wilson R."/>
            <person name="Cheng Z."/>
            <person name="Jin W."/>
            <person name="Jiang J."/>
            <person name="Leong S.A."/>
            <person name="Iwama H."/>
            <person name="Gojobori T."/>
            <person name="Itoh T."/>
            <person name="Niimura Y."/>
            <person name="Fujii Y."/>
            <person name="Habara T."/>
            <person name="Sakai H."/>
            <person name="Sato Y."/>
            <person name="Wilson G."/>
            <person name="Kumar K."/>
            <person name="McCouch S."/>
            <person name="Juretic N."/>
            <person name="Hoen D."/>
            <person name="Wright S."/>
            <person name="Bruskiewich R."/>
            <person name="Bureau T."/>
            <person name="Miyao A."/>
            <person name="Hirochika H."/>
            <person name="Nishikawa T."/>
            <person name="Kadowaki K."/>
            <person name="Sugiura M."/>
            <person name="Burr B."/>
            <person name="Sasaki T."/>
        </authorList>
    </citation>
    <scope>NUCLEOTIDE SEQUENCE [LARGE SCALE GENOMIC DNA]</scope>
    <source>
        <strain evidence="3">cv. Nipponbare</strain>
    </source>
</reference>
<feature type="region of interest" description="Disordered" evidence="1">
    <location>
        <begin position="1"/>
        <end position="60"/>
    </location>
</feature>
<accession>A0A0P0WJ72</accession>
<reference evidence="2 3" key="3">
    <citation type="journal article" date="2013" name="Rice">
        <title>Improvement of the Oryza sativa Nipponbare reference genome using next generation sequence and optical map data.</title>
        <authorList>
            <person name="Kawahara Y."/>
            <person name="de la Bastide M."/>
            <person name="Hamilton J.P."/>
            <person name="Kanamori H."/>
            <person name="McCombie W.R."/>
            <person name="Ouyang S."/>
            <person name="Schwartz D.C."/>
            <person name="Tanaka T."/>
            <person name="Wu J."/>
            <person name="Zhou S."/>
            <person name="Childs K.L."/>
            <person name="Davidson R.M."/>
            <person name="Lin H."/>
            <person name="Quesada-Ocampo L."/>
            <person name="Vaillancourt B."/>
            <person name="Sakai H."/>
            <person name="Lee S.S."/>
            <person name="Kim J."/>
            <person name="Numa H."/>
            <person name="Itoh T."/>
            <person name="Buell C.R."/>
            <person name="Matsumoto T."/>
        </authorList>
    </citation>
    <scope>NUCLEOTIDE SEQUENCE [LARGE SCALE GENOMIC DNA]</scope>
    <source>
        <strain evidence="3">cv. Nipponbare</strain>
    </source>
</reference>
<feature type="compositionally biased region" description="Low complexity" evidence="1">
    <location>
        <begin position="184"/>
        <end position="196"/>
    </location>
</feature>
<feature type="region of interest" description="Disordered" evidence="1">
    <location>
        <begin position="163"/>
        <end position="247"/>
    </location>
</feature>
<reference evidence="2 3" key="2">
    <citation type="journal article" date="2013" name="Plant Cell Physiol.">
        <title>Rice Annotation Project Database (RAP-DB): an integrative and interactive database for rice genomics.</title>
        <authorList>
            <person name="Sakai H."/>
            <person name="Lee S.S."/>
            <person name="Tanaka T."/>
            <person name="Numa H."/>
            <person name="Kim J."/>
            <person name="Kawahara Y."/>
            <person name="Wakimoto H."/>
            <person name="Yang C.C."/>
            <person name="Iwamoto M."/>
            <person name="Abe T."/>
            <person name="Yamada Y."/>
            <person name="Muto A."/>
            <person name="Inokuchi H."/>
            <person name="Ikemura T."/>
            <person name="Matsumoto T."/>
            <person name="Sasaki T."/>
            <person name="Itoh T."/>
        </authorList>
    </citation>
    <scope>NUCLEOTIDE SEQUENCE [LARGE SCALE GENOMIC DNA]</scope>
    <source>
        <strain evidence="3">cv. Nipponbare</strain>
    </source>
</reference>
<dbReference type="EMBL" id="AP014961">
    <property type="protein sequence ID" value="BAS92662.1"/>
    <property type="molecule type" value="Genomic_DNA"/>
</dbReference>
<gene>
    <name evidence="2" type="ordered locus">Os05g0194375</name>
    <name evidence="2" type="ORF">OSNPB_050194375</name>
</gene>
<name>A0A0P0WJ72_ORYSJ</name>
<evidence type="ECO:0000313" key="3">
    <source>
        <dbReference type="Proteomes" id="UP000059680"/>
    </source>
</evidence>
<feature type="compositionally biased region" description="Low complexity" evidence="1">
    <location>
        <begin position="227"/>
        <end position="242"/>
    </location>
</feature>
<feature type="region of interest" description="Disordered" evidence="1">
    <location>
        <begin position="84"/>
        <end position="116"/>
    </location>
</feature>